<evidence type="ECO:0000313" key="1">
    <source>
        <dbReference type="EMBL" id="KAK9695966.1"/>
    </source>
</evidence>
<gene>
    <name evidence="1" type="ORF">QE152_g32211</name>
</gene>
<proteinExistence type="predicted"/>
<organism evidence="1 2">
    <name type="scientific">Popillia japonica</name>
    <name type="common">Japanese beetle</name>
    <dbReference type="NCBI Taxonomy" id="7064"/>
    <lineage>
        <taxon>Eukaryota</taxon>
        <taxon>Metazoa</taxon>
        <taxon>Ecdysozoa</taxon>
        <taxon>Arthropoda</taxon>
        <taxon>Hexapoda</taxon>
        <taxon>Insecta</taxon>
        <taxon>Pterygota</taxon>
        <taxon>Neoptera</taxon>
        <taxon>Endopterygota</taxon>
        <taxon>Coleoptera</taxon>
        <taxon>Polyphaga</taxon>
        <taxon>Scarabaeiformia</taxon>
        <taxon>Scarabaeidae</taxon>
        <taxon>Rutelinae</taxon>
        <taxon>Popillia</taxon>
    </lineage>
</organism>
<reference evidence="1 2" key="1">
    <citation type="journal article" date="2024" name="BMC Genomics">
        <title>De novo assembly and annotation of Popillia japonica's genome with initial clues to its potential as an invasive pest.</title>
        <authorList>
            <person name="Cucini C."/>
            <person name="Boschi S."/>
            <person name="Funari R."/>
            <person name="Cardaioli E."/>
            <person name="Iannotti N."/>
            <person name="Marturano G."/>
            <person name="Paoli F."/>
            <person name="Bruttini M."/>
            <person name="Carapelli A."/>
            <person name="Frati F."/>
            <person name="Nardi F."/>
        </authorList>
    </citation>
    <scope>NUCLEOTIDE SEQUENCE [LARGE SCALE GENOMIC DNA]</scope>
    <source>
        <strain evidence="1">DMR45628</strain>
    </source>
</reference>
<dbReference type="Proteomes" id="UP001458880">
    <property type="component" value="Unassembled WGS sequence"/>
</dbReference>
<dbReference type="EMBL" id="JASPKY010000465">
    <property type="protein sequence ID" value="KAK9695966.1"/>
    <property type="molecule type" value="Genomic_DNA"/>
</dbReference>
<comment type="caution">
    <text evidence="1">The sequence shown here is derived from an EMBL/GenBank/DDBJ whole genome shotgun (WGS) entry which is preliminary data.</text>
</comment>
<evidence type="ECO:0000313" key="2">
    <source>
        <dbReference type="Proteomes" id="UP001458880"/>
    </source>
</evidence>
<protein>
    <submittedName>
        <fullName evidence="1">Uncharacterized protein</fullName>
    </submittedName>
</protein>
<sequence length="128" mass="15130">MNFSRVGVRRNEWEQVIGKYGEKERNNNGNRLLESCTIYSDHYLLAGQIKKSRTKCTKENQEPSVRQERIKFYRLQQKDIADKYEKVIEVAIENDQDNLEELTVEQIWHKIKTLIVNAAKETCGVNKR</sequence>
<dbReference type="AlphaFoldDB" id="A0AAW1J0G3"/>
<keyword evidence="2" id="KW-1185">Reference proteome</keyword>
<accession>A0AAW1J0G3</accession>
<name>A0AAW1J0G3_POPJA</name>